<keyword evidence="1" id="KW-0695">RNA-directed DNA polymerase</keyword>
<dbReference type="Gene3D" id="3.30.70.270">
    <property type="match status" value="1"/>
</dbReference>
<dbReference type="PANTHER" id="PTHR24559">
    <property type="entry name" value="TRANSPOSON TY3-I GAG-POL POLYPROTEIN"/>
    <property type="match status" value="1"/>
</dbReference>
<dbReference type="Gene3D" id="3.10.10.10">
    <property type="entry name" value="HIV Type 1 Reverse Transcriptase, subunit A, domain 1"/>
    <property type="match status" value="1"/>
</dbReference>
<evidence type="ECO:0000313" key="1">
    <source>
        <dbReference type="EMBL" id="KAA0060084.1"/>
    </source>
</evidence>
<dbReference type="Proteomes" id="UP000321393">
    <property type="component" value="Unassembled WGS sequence"/>
</dbReference>
<gene>
    <name evidence="1" type="ORF">E6C27_scaffold160G00540</name>
</gene>
<reference evidence="1 2" key="1">
    <citation type="submission" date="2019-08" db="EMBL/GenBank/DDBJ databases">
        <title>Draft genome sequences of two oriental melons (Cucumis melo L. var makuwa).</title>
        <authorList>
            <person name="Kwon S.-Y."/>
        </authorList>
    </citation>
    <scope>NUCLEOTIDE SEQUENCE [LARGE SCALE GENOMIC DNA]</scope>
    <source>
        <strain evidence="2">cv. SW 3</strain>
        <tissue evidence="1">Leaf</tissue>
    </source>
</reference>
<dbReference type="EMBL" id="SSTE01005747">
    <property type="protein sequence ID" value="KAA0060084.1"/>
    <property type="molecule type" value="Genomic_DNA"/>
</dbReference>
<name>A0A5A7UYF0_CUCMM</name>
<dbReference type="InterPro" id="IPR043128">
    <property type="entry name" value="Rev_trsase/Diguanyl_cyclase"/>
</dbReference>
<proteinExistence type="predicted"/>
<dbReference type="AlphaFoldDB" id="A0A5A7UYF0"/>
<dbReference type="SUPFAM" id="SSF56672">
    <property type="entry name" value="DNA/RNA polymerases"/>
    <property type="match status" value="1"/>
</dbReference>
<dbReference type="PANTHER" id="PTHR24559:SF444">
    <property type="entry name" value="REVERSE TRANSCRIPTASE DOMAIN-CONTAINING PROTEIN"/>
    <property type="match status" value="1"/>
</dbReference>
<evidence type="ECO:0000313" key="2">
    <source>
        <dbReference type="Proteomes" id="UP000321393"/>
    </source>
</evidence>
<accession>A0A5A7UYF0</accession>
<dbReference type="InterPro" id="IPR053134">
    <property type="entry name" value="RNA-dir_DNA_polymerase"/>
</dbReference>
<dbReference type="GO" id="GO:0003964">
    <property type="term" value="F:RNA-directed DNA polymerase activity"/>
    <property type="evidence" value="ECO:0007669"/>
    <property type="project" value="UniProtKB-KW"/>
</dbReference>
<keyword evidence="1" id="KW-0808">Transferase</keyword>
<comment type="caution">
    <text evidence="1">The sequence shown here is derived from an EMBL/GenBank/DDBJ whole genome shotgun (WGS) entry which is preliminary data.</text>
</comment>
<organism evidence="1 2">
    <name type="scientific">Cucumis melo var. makuwa</name>
    <name type="common">Oriental melon</name>
    <dbReference type="NCBI Taxonomy" id="1194695"/>
    <lineage>
        <taxon>Eukaryota</taxon>
        <taxon>Viridiplantae</taxon>
        <taxon>Streptophyta</taxon>
        <taxon>Embryophyta</taxon>
        <taxon>Tracheophyta</taxon>
        <taxon>Spermatophyta</taxon>
        <taxon>Magnoliopsida</taxon>
        <taxon>eudicotyledons</taxon>
        <taxon>Gunneridae</taxon>
        <taxon>Pentapetalae</taxon>
        <taxon>rosids</taxon>
        <taxon>fabids</taxon>
        <taxon>Cucurbitales</taxon>
        <taxon>Cucurbitaceae</taxon>
        <taxon>Benincaseae</taxon>
        <taxon>Cucumis</taxon>
    </lineage>
</organism>
<sequence length="287" mass="32585">MKEVLKKKIIKWLDAGVIYPIADSQWVSSVQCVSKNGGMTVVRNKDNELIPTQTVTRRQICMDYRKLNAVAKKDYFPLPFINQMFDRLVGKKHYSFMDGYPSYNQITIAPKDQRKTMFTCFLERSVEIFMDNFSIFWGFLQRMSEQFGIRNHKIFHAGLEVDLVKIDVVSKLSLPSDLKPLRSFLDMIGSMADSSKTSTSHVSFPRDLFTVATSFLVVSPSDSTVTDFCRVGEFSRIEGRLASGMEKDLEIDKCGMMVLGLTVSLRLYWLGEMDDLGGGGGSKYFCV</sequence>
<dbReference type="InterPro" id="IPR043502">
    <property type="entry name" value="DNA/RNA_pol_sf"/>
</dbReference>
<dbReference type="OrthoDB" id="1689949at2759"/>
<protein>
    <submittedName>
        <fullName evidence="1">RNA-directed DNA polymerase-like protein</fullName>
    </submittedName>
</protein>
<keyword evidence="1" id="KW-0548">Nucleotidyltransferase</keyword>